<dbReference type="InterPro" id="IPR000914">
    <property type="entry name" value="SBP_5_dom"/>
</dbReference>
<dbReference type="PANTHER" id="PTHR30290">
    <property type="entry name" value="PERIPLASMIC BINDING COMPONENT OF ABC TRANSPORTER"/>
    <property type="match status" value="1"/>
</dbReference>
<gene>
    <name evidence="3" type="ORF">J5V96_04275</name>
</gene>
<dbReference type="EMBL" id="JAGFOA010000002">
    <property type="protein sequence ID" value="MBO3662726.1"/>
    <property type="molecule type" value="Genomic_DNA"/>
</dbReference>
<dbReference type="GO" id="GO:0042597">
    <property type="term" value="C:periplasmic space"/>
    <property type="evidence" value="ECO:0007669"/>
    <property type="project" value="UniProtKB-ARBA"/>
</dbReference>
<keyword evidence="1" id="KW-0732">Signal</keyword>
<evidence type="ECO:0000313" key="4">
    <source>
        <dbReference type="Proteomes" id="UP000680132"/>
    </source>
</evidence>
<dbReference type="SUPFAM" id="SSF53850">
    <property type="entry name" value="Periplasmic binding protein-like II"/>
    <property type="match status" value="1"/>
</dbReference>
<comment type="caution">
    <text evidence="3">The sequence shown here is derived from an EMBL/GenBank/DDBJ whole genome shotgun (WGS) entry which is preliminary data.</text>
</comment>
<feature type="signal peptide" evidence="1">
    <location>
        <begin position="1"/>
        <end position="24"/>
    </location>
</feature>
<proteinExistence type="predicted"/>
<dbReference type="CDD" id="cd08509">
    <property type="entry name" value="PBP2_TmCBP_oligosaccharides_like"/>
    <property type="match status" value="1"/>
</dbReference>
<dbReference type="RefSeq" id="WP_208500753.1">
    <property type="nucleotide sequence ID" value="NZ_JAGFOA010000002.1"/>
</dbReference>
<dbReference type="InterPro" id="IPR030678">
    <property type="entry name" value="Peptide/Ni-bd"/>
</dbReference>
<accession>A0A939QQD5</accession>
<evidence type="ECO:0000259" key="2">
    <source>
        <dbReference type="Pfam" id="PF00496"/>
    </source>
</evidence>
<dbReference type="InterPro" id="IPR039424">
    <property type="entry name" value="SBP_5"/>
</dbReference>
<dbReference type="PIRSF" id="PIRSF002741">
    <property type="entry name" value="MppA"/>
    <property type="match status" value="1"/>
</dbReference>
<dbReference type="PROSITE" id="PS51257">
    <property type="entry name" value="PROKAR_LIPOPROTEIN"/>
    <property type="match status" value="1"/>
</dbReference>
<evidence type="ECO:0000256" key="1">
    <source>
        <dbReference type="SAM" id="SignalP"/>
    </source>
</evidence>
<dbReference type="Proteomes" id="UP000680132">
    <property type="component" value="Unassembled WGS sequence"/>
</dbReference>
<evidence type="ECO:0000313" key="3">
    <source>
        <dbReference type="EMBL" id="MBO3662726.1"/>
    </source>
</evidence>
<name>A0A939QQD5_9MICO</name>
<keyword evidence="4" id="KW-1185">Reference proteome</keyword>
<protein>
    <submittedName>
        <fullName evidence="3">ABC transporter substrate-binding protein</fullName>
    </submittedName>
</protein>
<dbReference type="AlphaFoldDB" id="A0A939QQD5"/>
<dbReference type="GO" id="GO:1904680">
    <property type="term" value="F:peptide transmembrane transporter activity"/>
    <property type="evidence" value="ECO:0007669"/>
    <property type="project" value="TreeGrafter"/>
</dbReference>
<sequence length="559" mass="61046">MARKPLYFVAGLGLVTALALTGCAGSGAGADSDKPSDSKPEAGAALTIAKPDGAITTESNNPWSGDSSANKLGYKNVVFEPLAIVNPTGDNETTPWLAEKVTWNDDYTQLTVTPRAGVKWNDGEDFTADDILFTFNLIKSTPAFDTGNIQLTDIKKDGDDVVLTFAESKFVKQAQVLNIQMVPEHIWKDVEDPTTFTNPDPVGTGPYVLEKFSSQSVTMTARDDYWGGEPAVPTLYYVSYNDNTALTTALASGEADWAQAFISDIEGQYLSKDEHNIFWPANVMAPDVLFLNTQEKPFDDVAFRKAVNMVIDREAHTTIARENAGSQLTSITGLPTPVGEKYIAPEYKGKEFSIDVDGAKKVLEDAGYTWEGEALIDPDGEPVEFTLQVPQGWNDYVTGISLIADQVKKTLGADAKVDTPDVDTWWNAKRTGDFDAIMHWTDSGTTPYDLYSDTMDGRWLLAGDEVDYNFGRYDNPEATELLSTYANSASDEERTAAIEGVQKIFVEDVPVIPVGTHPILAEFNTRNYVGWPSDDDPYAPGDPLQVAAVQVLMNLEPAE</sequence>
<reference evidence="3" key="1">
    <citation type="submission" date="2021-03" db="EMBL/GenBank/DDBJ databases">
        <title>Microbacterium sp. nov., a novel actinobacterium isolated from cow dung.</title>
        <authorList>
            <person name="Zhang L."/>
        </authorList>
    </citation>
    <scope>NUCLEOTIDE SEQUENCE</scope>
    <source>
        <strain evidence="3">NEAU-LLB</strain>
    </source>
</reference>
<dbReference type="Gene3D" id="3.40.190.10">
    <property type="entry name" value="Periplasmic binding protein-like II"/>
    <property type="match status" value="1"/>
</dbReference>
<dbReference type="GO" id="GO:0015833">
    <property type="term" value="P:peptide transport"/>
    <property type="evidence" value="ECO:0007669"/>
    <property type="project" value="TreeGrafter"/>
</dbReference>
<dbReference type="Pfam" id="PF00496">
    <property type="entry name" value="SBP_bac_5"/>
    <property type="match status" value="1"/>
</dbReference>
<organism evidence="3 4">
    <name type="scientific">Microbacterium stercoris</name>
    <dbReference type="NCBI Taxonomy" id="2820289"/>
    <lineage>
        <taxon>Bacteria</taxon>
        <taxon>Bacillati</taxon>
        <taxon>Actinomycetota</taxon>
        <taxon>Actinomycetes</taxon>
        <taxon>Micrococcales</taxon>
        <taxon>Microbacteriaceae</taxon>
        <taxon>Microbacterium</taxon>
    </lineage>
</organism>
<feature type="domain" description="Solute-binding protein family 5" evidence="2">
    <location>
        <begin position="93"/>
        <end position="451"/>
    </location>
</feature>
<dbReference type="Gene3D" id="3.90.76.10">
    <property type="entry name" value="Dipeptide-binding Protein, Domain 1"/>
    <property type="match status" value="1"/>
</dbReference>
<dbReference type="PANTHER" id="PTHR30290:SF82">
    <property type="entry name" value="ABC-TYPE DIPEPTIDE_OLIGOPEPTIDE TRANSPORT SYSTEM, PERIPLASMIC COMPONENT"/>
    <property type="match status" value="1"/>
</dbReference>
<feature type="chain" id="PRO_5039686881" evidence="1">
    <location>
        <begin position="25"/>
        <end position="559"/>
    </location>
</feature>
<dbReference type="Gene3D" id="3.10.105.10">
    <property type="entry name" value="Dipeptide-binding Protein, Domain 3"/>
    <property type="match status" value="1"/>
</dbReference>
<dbReference type="GO" id="GO:0043190">
    <property type="term" value="C:ATP-binding cassette (ABC) transporter complex"/>
    <property type="evidence" value="ECO:0007669"/>
    <property type="project" value="InterPro"/>
</dbReference>